<evidence type="ECO:0000313" key="3">
    <source>
        <dbReference type="Proteomes" id="UP001165080"/>
    </source>
</evidence>
<feature type="region of interest" description="Disordered" evidence="1">
    <location>
        <begin position="88"/>
        <end position="119"/>
    </location>
</feature>
<evidence type="ECO:0000313" key="2">
    <source>
        <dbReference type="EMBL" id="GLC47985.1"/>
    </source>
</evidence>
<evidence type="ECO:0000256" key="1">
    <source>
        <dbReference type="SAM" id="MobiDB-lite"/>
    </source>
</evidence>
<organism evidence="2 3">
    <name type="scientific">Pleodorina starrii</name>
    <dbReference type="NCBI Taxonomy" id="330485"/>
    <lineage>
        <taxon>Eukaryota</taxon>
        <taxon>Viridiplantae</taxon>
        <taxon>Chlorophyta</taxon>
        <taxon>core chlorophytes</taxon>
        <taxon>Chlorophyceae</taxon>
        <taxon>CS clade</taxon>
        <taxon>Chlamydomonadales</taxon>
        <taxon>Volvocaceae</taxon>
        <taxon>Pleodorina</taxon>
    </lineage>
</organism>
<gene>
    <name evidence="2" type="primary">PLESTB000041</name>
    <name evidence="2" type="ORF">PLESTB_000046600</name>
</gene>
<keyword evidence="3" id="KW-1185">Reference proteome</keyword>
<reference evidence="2 3" key="1">
    <citation type="journal article" date="2023" name="Commun. Biol.">
        <title>Reorganization of the ancestral sex-determining regions during the evolution of trioecy in Pleodorina starrii.</title>
        <authorList>
            <person name="Takahashi K."/>
            <person name="Suzuki S."/>
            <person name="Kawai-Toyooka H."/>
            <person name="Yamamoto K."/>
            <person name="Hamaji T."/>
            <person name="Ootsuki R."/>
            <person name="Yamaguchi H."/>
            <person name="Kawachi M."/>
            <person name="Higashiyama T."/>
            <person name="Nozaki H."/>
        </authorList>
    </citation>
    <scope>NUCLEOTIDE SEQUENCE [LARGE SCALE GENOMIC DNA]</scope>
    <source>
        <strain evidence="2 3">NIES-4479</strain>
    </source>
</reference>
<dbReference type="EMBL" id="BRXU01000001">
    <property type="protein sequence ID" value="GLC47985.1"/>
    <property type="molecule type" value="Genomic_DNA"/>
</dbReference>
<dbReference type="Proteomes" id="UP001165080">
    <property type="component" value="Unassembled WGS sequence"/>
</dbReference>
<proteinExistence type="predicted"/>
<protein>
    <submittedName>
        <fullName evidence="2">Uncharacterized protein</fullName>
    </submittedName>
</protein>
<sequence length="270" mass="26764">MAFGCRSSPRLPTLPSGAILAVARAATGGHPGGHGAFGGPAGGGVDLHGRLLGSNAAAGGGAPYGGVPAGGGAPYGGYPGSGWNPSAWSHSIEEGGRGRRRAGGRTREGPQAAAPRAVGPQLSDRWRWRCCCAALSSLPWGVAGIASAAPRAVVLPRPGPPHVLHPRQRRRESAPSAPRRCAAPVVPFQPAGRNPNRAAAAPHWCHVPGSGLGRPSGYGLGTGRAAQEQALGAGATAFAPPFGCCPSAGRGKGGAARGARVNLGGELCAR</sequence>
<name>A0A9W6EX77_9CHLO</name>
<dbReference type="AlphaFoldDB" id="A0A9W6EX77"/>
<feature type="region of interest" description="Disordered" evidence="1">
    <location>
        <begin position="159"/>
        <end position="180"/>
    </location>
</feature>
<accession>A0A9W6EX77</accession>
<comment type="caution">
    <text evidence="2">The sequence shown here is derived from an EMBL/GenBank/DDBJ whole genome shotgun (WGS) entry which is preliminary data.</text>
</comment>